<dbReference type="eggNOG" id="COG5523">
    <property type="taxonomic scope" value="Bacteria"/>
</dbReference>
<dbReference type="OrthoDB" id="9784844at2"/>
<feature type="transmembrane region" description="Helical" evidence="1">
    <location>
        <begin position="91"/>
        <end position="116"/>
    </location>
</feature>
<evidence type="ECO:0008006" key="4">
    <source>
        <dbReference type="Google" id="ProtNLM"/>
    </source>
</evidence>
<accession>A6NWU4</accession>
<keyword evidence="1" id="KW-0812">Transmembrane</keyword>
<keyword evidence="1" id="KW-0472">Membrane</keyword>
<dbReference type="InterPro" id="IPR010380">
    <property type="entry name" value="DUF975"/>
</dbReference>
<dbReference type="PANTHER" id="PTHR40076">
    <property type="entry name" value="MEMBRANE PROTEIN-RELATED"/>
    <property type="match status" value="1"/>
</dbReference>
<dbReference type="Proteomes" id="UP000003639">
    <property type="component" value="Unassembled WGS sequence"/>
</dbReference>
<dbReference type="AlphaFoldDB" id="A6NWU4"/>
<dbReference type="RefSeq" id="WP_006573218.1">
    <property type="nucleotide sequence ID" value="NZ_AAXG02000017.1"/>
</dbReference>
<evidence type="ECO:0000256" key="1">
    <source>
        <dbReference type="SAM" id="Phobius"/>
    </source>
</evidence>
<keyword evidence="3" id="KW-1185">Reference proteome</keyword>
<comment type="caution">
    <text evidence="2">The sequence shown here is derived from an EMBL/GenBank/DDBJ whole genome shotgun (WGS) entry which is preliminary data.</text>
</comment>
<name>A6NWU4_9FIRM</name>
<reference evidence="2 3" key="1">
    <citation type="submission" date="2007-04" db="EMBL/GenBank/DDBJ databases">
        <authorList>
            <person name="Fulton L."/>
            <person name="Clifton S."/>
            <person name="Fulton B."/>
            <person name="Xu J."/>
            <person name="Minx P."/>
            <person name="Pepin K.H."/>
            <person name="Johnson M."/>
            <person name="Thiruvilangam P."/>
            <person name="Bhonagiri V."/>
            <person name="Nash W.E."/>
            <person name="Mardis E.R."/>
            <person name="Wilson R.K."/>
        </authorList>
    </citation>
    <scope>NUCLEOTIDE SEQUENCE [LARGE SCALE GENOMIC DNA]</scope>
    <source>
        <strain evidence="2 3">ATCC 29799</strain>
    </source>
</reference>
<dbReference type="STRING" id="411467.BACCAP_02689"/>
<feature type="transmembrane region" description="Helical" evidence="1">
    <location>
        <begin position="128"/>
        <end position="151"/>
    </location>
</feature>
<feature type="transmembrane region" description="Helical" evidence="1">
    <location>
        <begin position="193"/>
        <end position="219"/>
    </location>
</feature>
<dbReference type="EMBL" id="AAXG02000017">
    <property type="protein sequence ID" value="EDM99436.1"/>
    <property type="molecule type" value="Genomic_DNA"/>
</dbReference>
<evidence type="ECO:0000313" key="3">
    <source>
        <dbReference type="Proteomes" id="UP000003639"/>
    </source>
</evidence>
<feature type="transmembrane region" description="Helical" evidence="1">
    <location>
        <begin position="257"/>
        <end position="284"/>
    </location>
</feature>
<feature type="transmembrane region" description="Helical" evidence="1">
    <location>
        <begin position="291"/>
        <end position="314"/>
    </location>
</feature>
<feature type="transmembrane region" description="Helical" evidence="1">
    <location>
        <begin position="35"/>
        <end position="57"/>
    </location>
</feature>
<gene>
    <name evidence="2" type="ORF">BACCAP_02689</name>
</gene>
<reference evidence="2 3" key="2">
    <citation type="submission" date="2007-06" db="EMBL/GenBank/DDBJ databases">
        <title>Draft genome sequence of Pseudoflavonifractor capillosus ATCC 29799.</title>
        <authorList>
            <person name="Sudarsanam P."/>
            <person name="Ley R."/>
            <person name="Guruge J."/>
            <person name="Turnbaugh P.J."/>
            <person name="Mahowald M."/>
            <person name="Liep D."/>
            <person name="Gordon J."/>
        </authorList>
    </citation>
    <scope>NUCLEOTIDE SEQUENCE [LARGE SCALE GENOMIC DNA]</scope>
    <source>
        <strain evidence="2 3">ATCC 29799</strain>
    </source>
</reference>
<keyword evidence="1" id="KW-1133">Transmembrane helix</keyword>
<evidence type="ECO:0000313" key="2">
    <source>
        <dbReference type="EMBL" id="EDM99436.1"/>
    </source>
</evidence>
<feature type="transmembrane region" description="Helical" evidence="1">
    <location>
        <begin position="157"/>
        <end position="181"/>
    </location>
</feature>
<protein>
    <recommendedName>
        <fullName evidence="4">Glycerophosphoryl diester phosphodiesterase membrane domain-containing protein</fullName>
    </recommendedName>
</protein>
<dbReference type="Pfam" id="PF06161">
    <property type="entry name" value="DUF975"/>
    <property type="match status" value="1"/>
</dbReference>
<dbReference type="PANTHER" id="PTHR40076:SF1">
    <property type="entry name" value="MEMBRANE PROTEIN"/>
    <property type="match status" value="1"/>
</dbReference>
<proteinExistence type="predicted"/>
<organism evidence="2 3">
    <name type="scientific">Pseudoflavonifractor capillosus ATCC 29799</name>
    <dbReference type="NCBI Taxonomy" id="411467"/>
    <lineage>
        <taxon>Bacteria</taxon>
        <taxon>Bacillati</taxon>
        <taxon>Bacillota</taxon>
        <taxon>Clostridia</taxon>
        <taxon>Eubacteriales</taxon>
        <taxon>Oscillospiraceae</taxon>
        <taxon>Pseudoflavonifractor</taxon>
    </lineage>
</organism>
<sequence length="350" mass="38304">MYSYNAPIFSPPVFFNRKDLKRAAKEDMRTAHPRVWKVTLVYLLLTSGLFLLLNLLLGSSVPYTRDLLTILFTTDDPQVLLNALSTPSSPAALPVFFLQVLLQLYAAVMEFGYYGYTLRRSRGEDASYGDLLGGFGMAGRVIVMNLIVLAFSLCWAFLVLVPVTLAISFLLTMFLMGSYLYTASAEQLVSQLLVLYPIIIVIFIAAALLILFLTLRYAFAPFCLADRPDDGPLEAVRRSRRLLSGRYGEILKLVLSFIGWNILSAVLSGLVSGVCVAVGCVLFLGSGSMTALTVGIVAGEVLSFVLPLPFTVWLTGYYTSTLARYYCAVSDAAPQPDDGQQMPGNSGLPF</sequence>